<gene>
    <name evidence="2" type="ORF">DGD08_16510</name>
</gene>
<organism evidence="2 3">
    <name type="scientific">Gemmatimonas aurantiaca</name>
    <dbReference type="NCBI Taxonomy" id="173480"/>
    <lineage>
        <taxon>Bacteria</taxon>
        <taxon>Pseudomonadati</taxon>
        <taxon>Gemmatimonadota</taxon>
        <taxon>Gemmatimonadia</taxon>
        <taxon>Gemmatimonadales</taxon>
        <taxon>Gemmatimonadaceae</taxon>
        <taxon>Gemmatimonas</taxon>
    </lineage>
</organism>
<evidence type="ECO:0008006" key="4">
    <source>
        <dbReference type="Google" id="ProtNLM"/>
    </source>
</evidence>
<keyword evidence="1" id="KW-1133">Transmembrane helix</keyword>
<dbReference type="EMBL" id="DPIY01000011">
    <property type="protein sequence ID" value="HCT58805.1"/>
    <property type="molecule type" value="Genomic_DNA"/>
</dbReference>
<accession>A0A3D4VCI3</accession>
<proteinExistence type="predicted"/>
<evidence type="ECO:0000313" key="3">
    <source>
        <dbReference type="Proteomes" id="UP000264071"/>
    </source>
</evidence>
<sequence length="323" mass="35891">MQSLRSSRIPRARTGARMLARRGFTLAEILISMTVAMVVIASATQFSMQSWKTRRNWTLRETVDRDARFVGLSLARDIQEAGIALTSTPVFASMDSRGDTVSVLSVPFLPNEAAVYPIYNDGDTLPTYPAGGTCGATCIDFQKVNGTYELVSGDLVKLQVGSTRRLLLLTSVSNRSSTLFRVNFLNVKTLANRPSGLDSLLLMRSGTSIQKLNIYMYWRDISKKQLMRAEKLNTAGQPVSAVMANQVEEFQARLLFTMGSEHATYNGLDADTTNDGNDIIGMKIRAKIKSQRSDPAVNGGIPVSRWYEWKIAPRNLLYEKNRM</sequence>
<dbReference type="Pfam" id="PF07963">
    <property type="entry name" value="N_methyl"/>
    <property type="match status" value="1"/>
</dbReference>
<protein>
    <recommendedName>
        <fullName evidence="4">Prepilin-type N-terminal cleavage/methylation domain-containing protein</fullName>
    </recommendedName>
</protein>
<dbReference type="AlphaFoldDB" id="A0A3D4VCI3"/>
<dbReference type="Proteomes" id="UP000264071">
    <property type="component" value="Unassembled WGS sequence"/>
</dbReference>
<dbReference type="InterPro" id="IPR012902">
    <property type="entry name" value="N_methyl_site"/>
</dbReference>
<evidence type="ECO:0000313" key="2">
    <source>
        <dbReference type="EMBL" id="HCT58805.1"/>
    </source>
</evidence>
<reference evidence="2 3" key="1">
    <citation type="journal article" date="2018" name="Nat. Biotechnol.">
        <title>A standardized bacterial taxonomy based on genome phylogeny substantially revises the tree of life.</title>
        <authorList>
            <person name="Parks D.H."/>
            <person name="Chuvochina M."/>
            <person name="Waite D.W."/>
            <person name="Rinke C."/>
            <person name="Skarshewski A."/>
            <person name="Chaumeil P.A."/>
            <person name="Hugenholtz P."/>
        </authorList>
    </citation>
    <scope>NUCLEOTIDE SEQUENCE [LARGE SCALE GENOMIC DNA]</scope>
    <source>
        <strain evidence="2">UBA8844</strain>
    </source>
</reference>
<comment type="caution">
    <text evidence="2">The sequence shown here is derived from an EMBL/GenBank/DDBJ whole genome shotgun (WGS) entry which is preliminary data.</text>
</comment>
<feature type="transmembrane region" description="Helical" evidence="1">
    <location>
        <begin position="21"/>
        <end position="43"/>
    </location>
</feature>
<keyword evidence="1" id="KW-0812">Transmembrane</keyword>
<keyword evidence="1" id="KW-0472">Membrane</keyword>
<evidence type="ECO:0000256" key="1">
    <source>
        <dbReference type="SAM" id="Phobius"/>
    </source>
</evidence>
<name>A0A3D4VCI3_9BACT</name>